<name>A0A1S2VFB5_9BACT</name>
<dbReference type="RefSeq" id="WP_071505426.1">
    <property type="nucleotide sequence ID" value="NZ_MORL01000017.1"/>
</dbReference>
<feature type="signal peptide" evidence="5">
    <location>
        <begin position="1"/>
        <end position="25"/>
    </location>
</feature>
<keyword evidence="5" id="KW-0732">Signal</keyword>
<evidence type="ECO:0008006" key="8">
    <source>
        <dbReference type="Google" id="ProtNLM"/>
    </source>
</evidence>
<evidence type="ECO:0000256" key="5">
    <source>
        <dbReference type="SAM" id="SignalP"/>
    </source>
</evidence>
<dbReference type="PROSITE" id="PS50293">
    <property type="entry name" value="TPR_REGION"/>
    <property type="match status" value="1"/>
</dbReference>
<dbReference type="InterPro" id="IPR013105">
    <property type="entry name" value="TPR_2"/>
</dbReference>
<dbReference type="InterPro" id="IPR019734">
    <property type="entry name" value="TPR_rpt"/>
</dbReference>
<evidence type="ECO:0000256" key="2">
    <source>
        <dbReference type="ARBA" id="ARBA00022803"/>
    </source>
</evidence>
<accession>A0A1S2VFB5</accession>
<evidence type="ECO:0000313" key="7">
    <source>
        <dbReference type="Proteomes" id="UP000181790"/>
    </source>
</evidence>
<dbReference type="Proteomes" id="UP000181790">
    <property type="component" value="Unassembled WGS sequence"/>
</dbReference>
<comment type="caution">
    <text evidence="6">The sequence shown here is derived from an EMBL/GenBank/DDBJ whole genome shotgun (WGS) entry which is preliminary data.</text>
</comment>
<feature type="repeat" description="TPR" evidence="3">
    <location>
        <begin position="57"/>
        <end position="90"/>
    </location>
</feature>
<evidence type="ECO:0000313" key="6">
    <source>
        <dbReference type="EMBL" id="OIN56896.1"/>
    </source>
</evidence>
<feature type="repeat" description="TPR" evidence="3">
    <location>
        <begin position="168"/>
        <end position="201"/>
    </location>
</feature>
<keyword evidence="2 3" id="KW-0802">TPR repeat</keyword>
<dbReference type="Pfam" id="PF13181">
    <property type="entry name" value="TPR_8"/>
    <property type="match status" value="1"/>
</dbReference>
<sequence>MMKMHKKSLLAALVIGAMFTAPVFAQDVQSGLKDLESERLAKAEQTFTQLATSAPTAENQFYLGYYYLRTNQPDKAKAAFEKGLSIDPKNELNNIGLAGVALAKKDAPAAIALTDNAVKATKSKNMDVLFRAGEVYTLFYDDNGVNDPAKALSYLETAAKLDKKNTNADIKMAMGDAYFIKNDGGSAVSRYEDALMISPNLAEANYKIGRLYLRGKQYKLAQEYFDKAIANDPEFALTYRSLADALAGARAYKGAAKNMELYVQKSGTTDPEYLTNVAKFYFLSNDYLKAISYLDQLKGKVNDPIIDRMYGWAYSALGKTSQSIEALNRFIAAAPKKVLYDDYVYLGRAYGQQGTPEGDSLSVVYLLKAAPEDTVDNLYREAAQKLYSMKKYEKAGNMYLKSISANRAPAKADYIFSGVSFYTNGLQAARAYASDTAMARTVRKQNMMRTDSVFAKLSEIDSAYASSYYYRAQANYYAAPTSAEALSNRAFVPYAEKFIALANKEIAADASKQQQYSKNIIASYRLLIADAIAQKDDAKAKNYATEILKLDANDKNAKELVEGPAAPATPATPGAPAKPVKKS</sequence>
<dbReference type="PANTHER" id="PTHR12558">
    <property type="entry name" value="CELL DIVISION CYCLE 16,23,27"/>
    <property type="match status" value="1"/>
</dbReference>
<protein>
    <recommendedName>
        <fullName evidence="8">Tetratricopeptide repeat protein</fullName>
    </recommendedName>
</protein>
<gene>
    <name evidence="6" type="ORF">BLX24_22270</name>
</gene>
<keyword evidence="1" id="KW-0677">Repeat</keyword>
<dbReference type="Pfam" id="PF07719">
    <property type="entry name" value="TPR_2"/>
    <property type="match status" value="1"/>
</dbReference>
<dbReference type="SUPFAM" id="SSF48452">
    <property type="entry name" value="TPR-like"/>
    <property type="match status" value="2"/>
</dbReference>
<dbReference type="Pfam" id="PF13174">
    <property type="entry name" value="TPR_6"/>
    <property type="match status" value="1"/>
</dbReference>
<dbReference type="EMBL" id="MORL01000017">
    <property type="protein sequence ID" value="OIN56896.1"/>
    <property type="molecule type" value="Genomic_DNA"/>
</dbReference>
<evidence type="ECO:0000256" key="4">
    <source>
        <dbReference type="SAM" id="MobiDB-lite"/>
    </source>
</evidence>
<dbReference type="InterPro" id="IPR011990">
    <property type="entry name" value="TPR-like_helical_dom_sf"/>
</dbReference>
<keyword evidence="7" id="KW-1185">Reference proteome</keyword>
<organism evidence="6 7">
    <name type="scientific">Arsenicibacter rosenii</name>
    <dbReference type="NCBI Taxonomy" id="1750698"/>
    <lineage>
        <taxon>Bacteria</taxon>
        <taxon>Pseudomonadati</taxon>
        <taxon>Bacteroidota</taxon>
        <taxon>Cytophagia</taxon>
        <taxon>Cytophagales</taxon>
        <taxon>Spirosomataceae</taxon>
        <taxon>Arsenicibacter</taxon>
    </lineage>
</organism>
<dbReference type="PANTHER" id="PTHR12558:SF13">
    <property type="entry name" value="CELL DIVISION CYCLE PROTEIN 27 HOMOLOG"/>
    <property type="match status" value="1"/>
</dbReference>
<feature type="compositionally biased region" description="Low complexity" evidence="4">
    <location>
        <begin position="563"/>
        <end position="583"/>
    </location>
</feature>
<evidence type="ECO:0000256" key="1">
    <source>
        <dbReference type="ARBA" id="ARBA00022737"/>
    </source>
</evidence>
<dbReference type="SMART" id="SM00028">
    <property type="entry name" value="TPR"/>
    <property type="match status" value="6"/>
</dbReference>
<feature type="repeat" description="TPR" evidence="3">
    <location>
        <begin position="202"/>
        <end position="235"/>
    </location>
</feature>
<dbReference type="Gene3D" id="1.25.40.10">
    <property type="entry name" value="Tetratricopeptide repeat domain"/>
    <property type="match status" value="3"/>
</dbReference>
<dbReference type="PROSITE" id="PS50005">
    <property type="entry name" value="TPR"/>
    <property type="match status" value="3"/>
</dbReference>
<dbReference type="AlphaFoldDB" id="A0A1S2VFB5"/>
<feature type="chain" id="PRO_5010269848" description="Tetratricopeptide repeat protein" evidence="5">
    <location>
        <begin position="26"/>
        <end position="583"/>
    </location>
</feature>
<feature type="region of interest" description="Disordered" evidence="4">
    <location>
        <begin position="559"/>
        <end position="583"/>
    </location>
</feature>
<reference evidence="6 7" key="1">
    <citation type="submission" date="2016-10" db="EMBL/GenBank/DDBJ databases">
        <title>Arsenicibacter rosenii gen. nov., sp. nov., an efficient arsenic-methylating bacterium isolated from an arsenic-contaminated paddy soil.</title>
        <authorList>
            <person name="Huang K."/>
        </authorList>
    </citation>
    <scope>NUCLEOTIDE SEQUENCE [LARGE SCALE GENOMIC DNA]</scope>
    <source>
        <strain evidence="6 7">SM-1</strain>
    </source>
</reference>
<proteinExistence type="predicted"/>
<evidence type="ECO:0000256" key="3">
    <source>
        <dbReference type="PROSITE-ProRule" id="PRU00339"/>
    </source>
</evidence>